<dbReference type="Pfam" id="PF08478">
    <property type="entry name" value="POTRA_1"/>
    <property type="match status" value="1"/>
</dbReference>
<evidence type="ECO:0000256" key="9">
    <source>
        <dbReference type="HAMAP-Rule" id="MF_00911"/>
    </source>
</evidence>
<dbReference type="Pfam" id="PF03799">
    <property type="entry name" value="FtsQ_DivIB_C"/>
    <property type="match status" value="1"/>
</dbReference>
<keyword evidence="4 9" id="KW-0132">Cell division</keyword>
<dbReference type="EMBL" id="JANIGO010000003">
    <property type="protein sequence ID" value="MCQ8897070.1"/>
    <property type="molecule type" value="Genomic_DNA"/>
</dbReference>
<evidence type="ECO:0000256" key="4">
    <source>
        <dbReference type="ARBA" id="ARBA00022618"/>
    </source>
</evidence>
<keyword evidence="7 9" id="KW-0472">Membrane</keyword>
<keyword evidence="8 9" id="KW-0131">Cell cycle</keyword>
<keyword evidence="2 9" id="KW-1003">Cell membrane</keyword>
<evidence type="ECO:0000256" key="3">
    <source>
        <dbReference type="ARBA" id="ARBA00022519"/>
    </source>
</evidence>
<dbReference type="Gene3D" id="3.10.20.310">
    <property type="entry name" value="membrane protein fhac"/>
    <property type="match status" value="1"/>
</dbReference>
<dbReference type="PROSITE" id="PS51779">
    <property type="entry name" value="POTRA"/>
    <property type="match status" value="1"/>
</dbReference>
<comment type="function">
    <text evidence="9">Essential cell division protein. May link together the upstream cell division proteins, which are predominantly cytoplasmic, with the downstream cell division proteins, which are predominantly periplasmic. May control correct divisome assembly.</text>
</comment>
<dbReference type="InterPro" id="IPR026579">
    <property type="entry name" value="FtsQ"/>
</dbReference>
<dbReference type="Gene3D" id="3.40.50.11690">
    <property type="entry name" value="Cell division protein FtsQ/DivIB"/>
    <property type="match status" value="1"/>
</dbReference>
<evidence type="ECO:0000256" key="1">
    <source>
        <dbReference type="ARBA" id="ARBA00004370"/>
    </source>
</evidence>
<evidence type="ECO:0000256" key="5">
    <source>
        <dbReference type="ARBA" id="ARBA00022692"/>
    </source>
</evidence>
<evidence type="ECO:0000256" key="7">
    <source>
        <dbReference type="ARBA" id="ARBA00023136"/>
    </source>
</evidence>
<dbReference type="PANTHER" id="PTHR35851:SF1">
    <property type="entry name" value="CELL DIVISION PROTEIN FTSQ"/>
    <property type="match status" value="1"/>
</dbReference>
<comment type="caution">
    <text evidence="11">The sequence shown here is derived from an EMBL/GenBank/DDBJ whole genome shotgun (WGS) entry which is preliminary data.</text>
</comment>
<protein>
    <recommendedName>
        <fullName evidence="9">Cell division protein FtsQ</fullName>
    </recommendedName>
</protein>
<proteinExistence type="inferred from homology"/>
<evidence type="ECO:0000313" key="12">
    <source>
        <dbReference type="Proteomes" id="UP001204142"/>
    </source>
</evidence>
<dbReference type="RefSeq" id="WP_256764856.1">
    <property type="nucleotide sequence ID" value="NZ_JANIGO010000003.1"/>
</dbReference>
<dbReference type="InterPro" id="IPR013685">
    <property type="entry name" value="POTRA_FtsQ_type"/>
</dbReference>
<comment type="subcellular location">
    <subcellularLocation>
        <location evidence="9">Cell inner membrane</location>
        <topology evidence="9">Single-pass type II membrane protein</topology>
    </subcellularLocation>
    <subcellularLocation>
        <location evidence="1">Membrane</location>
    </subcellularLocation>
    <text evidence="9">Localizes to the division septum.</text>
</comment>
<gene>
    <name evidence="9" type="primary">ftsQ</name>
    <name evidence="11" type="ORF">NQT62_11555</name>
</gene>
<evidence type="ECO:0000256" key="6">
    <source>
        <dbReference type="ARBA" id="ARBA00022989"/>
    </source>
</evidence>
<dbReference type="InterPro" id="IPR045335">
    <property type="entry name" value="FtsQ_C_sf"/>
</dbReference>
<organism evidence="11 12">
    <name type="scientific">Limnobacter humi</name>
    <dbReference type="NCBI Taxonomy" id="1778671"/>
    <lineage>
        <taxon>Bacteria</taxon>
        <taxon>Pseudomonadati</taxon>
        <taxon>Pseudomonadota</taxon>
        <taxon>Betaproteobacteria</taxon>
        <taxon>Burkholderiales</taxon>
        <taxon>Burkholderiaceae</taxon>
        <taxon>Limnobacter</taxon>
    </lineage>
</organism>
<evidence type="ECO:0000256" key="2">
    <source>
        <dbReference type="ARBA" id="ARBA00022475"/>
    </source>
</evidence>
<name>A0ABT1WHS4_9BURK</name>
<keyword evidence="6 9" id="KW-1133">Transmembrane helix</keyword>
<keyword evidence="3 9" id="KW-0997">Cell inner membrane</keyword>
<sequence>MLGAIWNDDKLMSIIAGFFFALAMVLLGYACVQWVINRPVFELRRIELRGDVDRINLIGFQSQVVPQVRGSFFSANLQNIRRLVEAQPWVRKASIQRAWPNGLRIQIEEHSPLATWGESRLINTFGEVFSANLAEAGDERNLAELSGPVGSEAMVANMYVKASERLKTLGMWPERIELSDRYGWSMDTDTGLHIELGREQENFSIDQKMERLLKLYPRIEQEVMPKIVSIDLRYPRGVAIKGDRMAALKVNNAASVKLN</sequence>
<evidence type="ECO:0000313" key="11">
    <source>
        <dbReference type="EMBL" id="MCQ8897070.1"/>
    </source>
</evidence>
<dbReference type="PANTHER" id="PTHR35851">
    <property type="entry name" value="CELL DIVISION PROTEIN FTSQ"/>
    <property type="match status" value="1"/>
</dbReference>
<dbReference type="HAMAP" id="MF_00911">
    <property type="entry name" value="FtsQ_subfam"/>
    <property type="match status" value="1"/>
</dbReference>
<feature type="domain" description="POTRA" evidence="10">
    <location>
        <begin position="41"/>
        <end position="110"/>
    </location>
</feature>
<accession>A0ABT1WHS4</accession>
<evidence type="ECO:0000259" key="10">
    <source>
        <dbReference type="PROSITE" id="PS51779"/>
    </source>
</evidence>
<comment type="similarity">
    <text evidence="9">Belongs to the FtsQ/DivIB family. FtsQ subfamily.</text>
</comment>
<dbReference type="InterPro" id="IPR005548">
    <property type="entry name" value="Cell_div_FtsQ/DivIB_C"/>
</dbReference>
<dbReference type="Proteomes" id="UP001204142">
    <property type="component" value="Unassembled WGS sequence"/>
</dbReference>
<reference evidence="11 12" key="1">
    <citation type="submission" date="2022-07" db="EMBL/GenBank/DDBJ databases">
        <authorList>
            <person name="Xamxidin M."/>
            <person name="Wu M."/>
        </authorList>
    </citation>
    <scope>NUCLEOTIDE SEQUENCE [LARGE SCALE GENOMIC DNA]</scope>
    <source>
        <strain evidence="11 12">NBRC 111650</strain>
    </source>
</reference>
<comment type="subunit">
    <text evidence="9">Part of a complex composed of FtsB, FtsL and FtsQ.</text>
</comment>
<dbReference type="GO" id="GO:0051301">
    <property type="term" value="P:cell division"/>
    <property type="evidence" value="ECO:0007669"/>
    <property type="project" value="UniProtKB-KW"/>
</dbReference>
<evidence type="ECO:0000256" key="8">
    <source>
        <dbReference type="ARBA" id="ARBA00023306"/>
    </source>
</evidence>
<keyword evidence="12" id="KW-1185">Reference proteome</keyword>
<dbReference type="InterPro" id="IPR034746">
    <property type="entry name" value="POTRA"/>
</dbReference>
<keyword evidence="5 9" id="KW-0812">Transmembrane</keyword>
<feature type="transmembrane region" description="Helical" evidence="9">
    <location>
        <begin position="12"/>
        <end position="36"/>
    </location>
</feature>